<dbReference type="SUPFAM" id="SSF51126">
    <property type="entry name" value="Pectin lyase-like"/>
    <property type="match status" value="1"/>
</dbReference>
<dbReference type="Pfam" id="PF00395">
    <property type="entry name" value="SLH"/>
    <property type="match status" value="2"/>
</dbReference>
<keyword evidence="1" id="KW-0732">Signal</keyword>
<proteinExistence type="predicted"/>
<dbReference type="PROSITE" id="PS51272">
    <property type="entry name" value="SLH"/>
    <property type="match status" value="2"/>
</dbReference>
<protein>
    <submittedName>
        <fullName evidence="3">S-layer homology domain-containing protein</fullName>
    </submittedName>
</protein>
<reference evidence="3" key="1">
    <citation type="submission" date="2021-02" db="EMBL/GenBank/DDBJ databases">
        <title>Infant gut strain persistence is associated with maternal origin, phylogeny, and functional potential including surface adhesion and iron acquisition.</title>
        <authorList>
            <person name="Lou Y.C."/>
        </authorList>
    </citation>
    <scope>NUCLEOTIDE SEQUENCE</scope>
    <source>
        <strain evidence="3">L2_039_000G1_dasL2_039_000G1_concoct_11</strain>
    </source>
</reference>
<dbReference type="Gene3D" id="2.160.20.10">
    <property type="entry name" value="Single-stranded right-handed beta-helix, Pectin lyase-like"/>
    <property type="match status" value="1"/>
</dbReference>
<organism evidence="3 4">
    <name type="scientific">Slackia piriformis</name>
    <dbReference type="NCBI Taxonomy" id="626934"/>
    <lineage>
        <taxon>Bacteria</taxon>
        <taxon>Bacillati</taxon>
        <taxon>Actinomycetota</taxon>
        <taxon>Coriobacteriia</taxon>
        <taxon>Eggerthellales</taxon>
        <taxon>Eggerthellaceae</taxon>
        <taxon>Slackia</taxon>
    </lineage>
</organism>
<feature type="domain" description="SLH" evidence="2">
    <location>
        <begin position="393"/>
        <end position="453"/>
    </location>
</feature>
<dbReference type="Proteomes" id="UP000727506">
    <property type="component" value="Unassembled WGS sequence"/>
</dbReference>
<dbReference type="EMBL" id="JAGZSV010000115">
    <property type="protein sequence ID" value="MBS6941106.1"/>
    <property type="molecule type" value="Genomic_DNA"/>
</dbReference>
<feature type="signal peptide" evidence="1">
    <location>
        <begin position="1"/>
        <end position="23"/>
    </location>
</feature>
<comment type="caution">
    <text evidence="3">The sequence shown here is derived from an EMBL/GenBank/DDBJ whole genome shotgun (WGS) entry which is preliminary data.</text>
</comment>
<gene>
    <name evidence="3" type="ORF">KH142_06465</name>
</gene>
<name>A0A943V0T7_9ACTN</name>
<dbReference type="PROSITE" id="PS51257">
    <property type="entry name" value="PROKAR_LIPOPROTEIN"/>
    <property type="match status" value="1"/>
</dbReference>
<dbReference type="InterPro" id="IPR011050">
    <property type="entry name" value="Pectin_lyase_fold/virulence"/>
</dbReference>
<accession>A0A943V0T7</accession>
<feature type="domain" description="SLH" evidence="2">
    <location>
        <begin position="324"/>
        <end position="389"/>
    </location>
</feature>
<evidence type="ECO:0000313" key="4">
    <source>
        <dbReference type="Proteomes" id="UP000727506"/>
    </source>
</evidence>
<dbReference type="InterPro" id="IPR001119">
    <property type="entry name" value="SLH_dom"/>
</dbReference>
<dbReference type="InterPro" id="IPR012334">
    <property type="entry name" value="Pectin_lyas_fold"/>
</dbReference>
<sequence length="527" mass="56961">MRFFAASILLSCALVFSTGCTNADDDPTFVDLKQGRSAAEYNTQTLQHAINAASYQGGGDLRLPAGTFYFAWSHKDEWSNCAIIARSNVSISGEGMDQTFLKPLGSYDDQDGIEHGVDMFLHDGTDSGQYLVNADFSDFTIDGSAAHGNPEQYNSSGKGFSFTLFEDCDWNRVKVTDTDGTGFGVDFPVDCTMTDCIAVRCGKNATSSSYGASGFGIGTGYSEEESIAIENCTASDNTKYGFFFENQTTFDNPATTAKSAHGYVVRSCEASGNLYNFGGNRANDVRFVDCTSNVSASVARESYTRYAFQFHNYSTRVTVEGGEISQAFDDVAPEDACYEAVEWALARDIAEVGSEGYDTFRPRDNATRGEVAAFLWRYAGRPGEVVLGSHVELAAPAQDVPAQGYYAEAVCWMKEDGLTVADPFRPDDTVTYEELAVILWRYAGLLETPESEAADAAQSATADAADQTDAPAKRLSFSCADDALAWASECGILPVETSPQACAQACTRGDLMRMLHAFDRAKSGSMR</sequence>
<evidence type="ECO:0000313" key="3">
    <source>
        <dbReference type="EMBL" id="MBS6941106.1"/>
    </source>
</evidence>
<dbReference type="AlphaFoldDB" id="A0A943V0T7"/>
<feature type="chain" id="PRO_5037705164" evidence="1">
    <location>
        <begin position="24"/>
        <end position="527"/>
    </location>
</feature>
<evidence type="ECO:0000259" key="2">
    <source>
        <dbReference type="PROSITE" id="PS51272"/>
    </source>
</evidence>
<evidence type="ECO:0000256" key="1">
    <source>
        <dbReference type="SAM" id="SignalP"/>
    </source>
</evidence>